<dbReference type="Proteomes" id="UP000823790">
    <property type="component" value="Unassembled WGS sequence"/>
</dbReference>
<evidence type="ECO:0000313" key="2">
    <source>
        <dbReference type="EMBL" id="MBP1474482.1"/>
    </source>
</evidence>
<feature type="signal peptide" evidence="1">
    <location>
        <begin position="1"/>
        <end position="31"/>
    </location>
</feature>
<comment type="caution">
    <text evidence="2">The sequence shown here is derived from an EMBL/GenBank/DDBJ whole genome shotgun (WGS) entry which is preliminary data.</text>
</comment>
<proteinExistence type="predicted"/>
<keyword evidence="3" id="KW-1185">Reference proteome</keyword>
<gene>
    <name evidence="2" type="ORF">J7I44_09220</name>
</gene>
<reference evidence="2 3" key="1">
    <citation type="submission" date="2021-04" db="EMBL/GenBank/DDBJ databases">
        <authorList>
            <person name="Huq M.A."/>
        </authorList>
    </citation>
    <scope>NUCLEOTIDE SEQUENCE [LARGE SCALE GENOMIC DNA]</scope>
    <source>
        <strain evidence="2 3">MAH-13</strain>
    </source>
</reference>
<protein>
    <submittedName>
        <fullName evidence="2">Uncharacterized protein</fullName>
    </submittedName>
</protein>
<organism evidence="2 3">
    <name type="scientific">Frateuria flava</name>
    <dbReference type="NCBI Taxonomy" id="2821489"/>
    <lineage>
        <taxon>Bacteria</taxon>
        <taxon>Pseudomonadati</taxon>
        <taxon>Pseudomonadota</taxon>
        <taxon>Gammaproteobacteria</taxon>
        <taxon>Lysobacterales</taxon>
        <taxon>Rhodanobacteraceae</taxon>
        <taxon>Frateuria</taxon>
    </lineage>
</organism>
<keyword evidence="1" id="KW-0732">Signal</keyword>
<dbReference type="EMBL" id="JAGJRS010000018">
    <property type="protein sequence ID" value="MBP1474482.1"/>
    <property type="molecule type" value="Genomic_DNA"/>
</dbReference>
<dbReference type="RefSeq" id="WP_209619322.1">
    <property type="nucleotide sequence ID" value="NZ_JAGJRS010000018.1"/>
</dbReference>
<evidence type="ECO:0000256" key="1">
    <source>
        <dbReference type="SAM" id="SignalP"/>
    </source>
</evidence>
<evidence type="ECO:0000313" key="3">
    <source>
        <dbReference type="Proteomes" id="UP000823790"/>
    </source>
</evidence>
<accession>A0ABS4DN78</accession>
<name>A0ABS4DN78_9GAMM</name>
<feature type="chain" id="PRO_5047447780" evidence="1">
    <location>
        <begin position="32"/>
        <end position="274"/>
    </location>
</feature>
<sequence length="274" mass="29569">MKTLLMKSRRLFAMLLLALLLTLVGAAPAWAATAVTYTGQGFSFDGNTHNLQDERCGLTGQNDADDGGTGLFANWNGTGQPYQSGQGYLVWVLTANGAVSATLTLPDRTVQMIKVGGTFKYASKYYRYNKLVGLPVTATYEGDVRNGNVQLVVSHGCQPMKTPGAWCSPGFWKNASQDAWNLVGVDKYADFNDTVVPSFYITPSAAQPTLWQVLTTPGGNTFGSAKPPYNLNAYKATAAYLTSRIPGYHFAPKQVGNECACPIDNHGNYKVPLD</sequence>